<dbReference type="GeneID" id="68615993"/>
<organism evidence="2 3">
    <name type="scientific">Haladaptatus pallidirubidus</name>
    <dbReference type="NCBI Taxonomy" id="1008152"/>
    <lineage>
        <taxon>Archaea</taxon>
        <taxon>Methanobacteriati</taxon>
        <taxon>Methanobacteriota</taxon>
        <taxon>Stenosarchaea group</taxon>
        <taxon>Halobacteria</taxon>
        <taxon>Halobacteriales</taxon>
        <taxon>Haladaptataceae</taxon>
        <taxon>Haladaptatus</taxon>
    </lineage>
</organism>
<dbReference type="RefSeq" id="WP_227777697.1">
    <property type="nucleotide sequence ID" value="NZ_BAABKX010000008.1"/>
</dbReference>
<evidence type="ECO:0000313" key="2">
    <source>
        <dbReference type="EMBL" id="GAA5050970.1"/>
    </source>
</evidence>
<proteinExistence type="predicted"/>
<evidence type="ECO:0000259" key="1">
    <source>
        <dbReference type="Pfam" id="PF18545"/>
    </source>
</evidence>
<keyword evidence="3" id="KW-1185">Reference proteome</keyword>
<dbReference type="InterPro" id="IPR040624">
    <property type="entry name" value="HalOD1"/>
</dbReference>
<evidence type="ECO:0000313" key="3">
    <source>
        <dbReference type="Proteomes" id="UP001501729"/>
    </source>
</evidence>
<dbReference type="EMBL" id="BAABKX010000008">
    <property type="protein sequence ID" value="GAA5050970.1"/>
    <property type="molecule type" value="Genomic_DNA"/>
</dbReference>
<gene>
    <name evidence="2" type="ORF">GCM10025751_25660</name>
</gene>
<feature type="domain" description="Halobacterial output" evidence="1">
    <location>
        <begin position="26"/>
        <end position="75"/>
    </location>
</feature>
<dbReference type="Pfam" id="PF18545">
    <property type="entry name" value="HalOD1"/>
    <property type="match status" value="1"/>
</dbReference>
<accession>A0AAV3UI02</accession>
<comment type="caution">
    <text evidence="2">The sequence shown here is derived from an EMBL/GenBank/DDBJ whole genome shotgun (WGS) entry which is preliminary data.</text>
</comment>
<dbReference type="AlphaFoldDB" id="A0AAV3UI02"/>
<reference evidence="2 3" key="1">
    <citation type="journal article" date="2019" name="Int. J. Syst. Evol. Microbiol.">
        <title>The Global Catalogue of Microorganisms (GCM) 10K type strain sequencing project: providing services to taxonomists for standard genome sequencing and annotation.</title>
        <authorList>
            <consortium name="The Broad Institute Genomics Platform"/>
            <consortium name="The Broad Institute Genome Sequencing Center for Infectious Disease"/>
            <person name="Wu L."/>
            <person name="Ma J."/>
        </authorList>
    </citation>
    <scope>NUCLEOTIDE SEQUENCE [LARGE SCALE GENOMIC DNA]</scope>
    <source>
        <strain evidence="2 3">JCM 17504</strain>
    </source>
</reference>
<sequence length="95" mass="10445">MKPSNSDDSPGVAGGQGNVKACKIALKALADHDGTDLSSPEFRLYDYVDPDALDNLFTHRPDTIHSVVLEIDGAMLKIWENEGLYARVLEKENDE</sequence>
<name>A0AAV3UI02_9EURY</name>
<protein>
    <recommendedName>
        <fullName evidence="1">Halobacterial output domain-containing protein</fullName>
    </recommendedName>
</protein>
<dbReference type="Proteomes" id="UP001501729">
    <property type="component" value="Unassembled WGS sequence"/>
</dbReference>